<feature type="coiled-coil region" evidence="1">
    <location>
        <begin position="99"/>
        <end position="158"/>
    </location>
</feature>
<reference evidence="2" key="1">
    <citation type="submission" date="2020-03" db="EMBL/GenBank/DDBJ databases">
        <title>A high-quality chromosome-level genome assembly of a woody plant with both climbing and erect habits, Rhamnella rubrinervis.</title>
        <authorList>
            <person name="Lu Z."/>
            <person name="Yang Y."/>
            <person name="Zhu X."/>
            <person name="Sun Y."/>
        </authorList>
    </citation>
    <scope>NUCLEOTIDE SEQUENCE</scope>
    <source>
        <strain evidence="2">BYM</strain>
        <tissue evidence="2">Leaf</tissue>
    </source>
</reference>
<comment type="caution">
    <text evidence="2">The sequence shown here is derived from an EMBL/GenBank/DDBJ whole genome shotgun (WGS) entry which is preliminary data.</text>
</comment>
<dbReference type="EMBL" id="VOIH02000007">
    <property type="protein sequence ID" value="KAF3441666.1"/>
    <property type="molecule type" value="Genomic_DNA"/>
</dbReference>
<dbReference type="Proteomes" id="UP000796880">
    <property type="component" value="Unassembled WGS sequence"/>
</dbReference>
<evidence type="ECO:0000256" key="1">
    <source>
        <dbReference type="SAM" id="Coils"/>
    </source>
</evidence>
<name>A0A8K0E3P0_9ROSA</name>
<keyword evidence="3" id="KW-1185">Reference proteome</keyword>
<sequence>MPVQIANDILKALWKKFASNTGPLTKKFVADWLNESPKTRHRVKQFQSSFLGKQISDEESIEFASDWAANNVQGFVTFTGVAVLSISMLLHRHYTNLDLQQIQRRIKVVEESIDNLKKTMTALETANETANLKLNCSIDQLKTELTQLQSEQVLLKILMEEQKKDVEELKKSGEGKR</sequence>
<organism evidence="2 3">
    <name type="scientific">Rhamnella rubrinervis</name>
    <dbReference type="NCBI Taxonomy" id="2594499"/>
    <lineage>
        <taxon>Eukaryota</taxon>
        <taxon>Viridiplantae</taxon>
        <taxon>Streptophyta</taxon>
        <taxon>Embryophyta</taxon>
        <taxon>Tracheophyta</taxon>
        <taxon>Spermatophyta</taxon>
        <taxon>Magnoliopsida</taxon>
        <taxon>eudicotyledons</taxon>
        <taxon>Gunneridae</taxon>
        <taxon>Pentapetalae</taxon>
        <taxon>rosids</taxon>
        <taxon>fabids</taxon>
        <taxon>Rosales</taxon>
        <taxon>Rhamnaceae</taxon>
        <taxon>rhamnoid group</taxon>
        <taxon>Rhamneae</taxon>
        <taxon>Rhamnella</taxon>
    </lineage>
</organism>
<gene>
    <name evidence="2" type="ORF">FNV43_RR15581</name>
</gene>
<evidence type="ECO:0000313" key="2">
    <source>
        <dbReference type="EMBL" id="KAF3441666.1"/>
    </source>
</evidence>
<evidence type="ECO:0000313" key="3">
    <source>
        <dbReference type="Proteomes" id="UP000796880"/>
    </source>
</evidence>
<protein>
    <submittedName>
        <fullName evidence="2">Uncharacterized protein</fullName>
    </submittedName>
</protein>
<proteinExistence type="predicted"/>
<dbReference type="AlphaFoldDB" id="A0A8K0E3P0"/>
<keyword evidence="1" id="KW-0175">Coiled coil</keyword>
<accession>A0A8K0E3P0</accession>